<dbReference type="InterPro" id="IPR004843">
    <property type="entry name" value="Calcineurin-like_PHP"/>
</dbReference>
<evidence type="ECO:0000313" key="3">
    <source>
        <dbReference type="EMBL" id="ORX57791.1"/>
    </source>
</evidence>
<reference evidence="3 4" key="2">
    <citation type="submission" date="2016-08" db="EMBL/GenBank/DDBJ databases">
        <title>Pervasive Adenine N6-methylation of Active Genes in Fungi.</title>
        <authorList>
            <consortium name="DOE Joint Genome Institute"/>
            <person name="Mondo S.J."/>
            <person name="Dannebaum R.O."/>
            <person name="Kuo R.C."/>
            <person name="Labutti K."/>
            <person name="Haridas S."/>
            <person name="Kuo A."/>
            <person name="Salamov A."/>
            <person name="Ahrendt S.R."/>
            <person name="Lipzen A."/>
            <person name="Sullivan W."/>
            <person name="Andreopoulos W.B."/>
            <person name="Clum A."/>
            <person name="Lindquist E."/>
            <person name="Daum C."/>
            <person name="Ramamoorthy G.K."/>
            <person name="Gryganskyi A."/>
            <person name="Culley D."/>
            <person name="Magnuson J.K."/>
            <person name="James T.Y."/>
            <person name="O'Malley M.A."/>
            <person name="Stajich J.E."/>
            <person name="Spatafora J.W."/>
            <person name="Visel A."/>
            <person name="Grigoriev I.V."/>
        </authorList>
    </citation>
    <scope>NUCLEOTIDE SEQUENCE [LARGE SCALE GENOMIC DNA]</scope>
    <source>
        <strain evidence="4">finn</strain>
    </source>
</reference>
<dbReference type="Proteomes" id="UP000193719">
    <property type="component" value="Unassembled WGS sequence"/>
</dbReference>
<feature type="region of interest" description="Disordered" evidence="1">
    <location>
        <begin position="36"/>
        <end position="79"/>
    </location>
</feature>
<evidence type="ECO:0000259" key="2">
    <source>
        <dbReference type="Pfam" id="PF00149"/>
    </source>
</evidence>
<dbReference type="STRING" id="1754191.A0A1Y1VJ99"/>
<name>A0A1Y1VJ99_9FUNG</name>
<feature type="compositionally biased region" description="Basic and acidic residues" evidence="1">
    <location>
        <begin position="62"/>
        <end position="79"/>
    </location>
</feature>
<accession>A0A1Y1VJ99</accession>
<dbReference type="OrthoDB" id="5976022at2759"/>
<dbReference type="Gene3D" id="3.60.21.10">
    <property type="match status" value="1"/>
</dbReference>
<dbReference type="PANTHER" id="PTHR46546">
    <property type="entry name" value="SHEWANELLA-LIKE PROTEIN PHOSPHATASE 1"/>
    <property type="match status" value="1"/>
</dbReference>
<dbReference type="GO" id="GO:0016787">
    <property type="term" value="F:hydrolase activity"/>
    <property type="evidence" value="ECO:0007669"/>
    <property type="project" value="InterPro"/>
</dbReference>
<feature type="domain" description="Calcineurin-like phosphoesterase" evidence="2">
    <location>
        <begin position="88"/>
        <end position="302"/>
    </location>
</feature>
<dbReference type="SUPFAM" id="SSF56300">
    <property type="entry name" value="Metallo-dependent phosphatases"/>
    <property type="match status" value="1"/>
</dbReference>
<proteinExistence type="predicted"/>
<protein>
    <submittedName>
        <fullName evidence="3">Metallo-dependent phosphatase</fullName>
    </submittedName>
</protein>
<dbReference type="InterPro" id="IPR029052">
    <property type="entry name" value="Metallo-depent_PP-like"/>
</dbReference>
<dbReference type="EMBL" id="MCFH01000005">
    <property type="protein sequence ID" value="ORX57791.1"/>
    <property type="molecule type" value="Genomic_DNA"/>
</dbReference>
<dbReference type="Pfam" id="PF00149">
    <property type="entry name" value="Metallophos"/>
    <property type="match status" value="1"/>
</dbReference>
<dbReference type="PRINTS" id="PR00114">
    <property type="entry name" value="STPHPHTASE"/>
</dbReference>
<reference evidence="3 4" key="1">
    <citation type="submission" date="2016-08" db="EMBL/GenBank/DDBJ databases">
        <title>Genomes of anaerobic fungi encode conserved fungal cellulosomes for biomass hydrolysis.</title>
        <authorList>
            <consortium name="DOE Joint Genome Institute"/>
            <person name="Haitjema C.H."/>
            <person name="Gilmore S.P."/>
            <person name="Henske J.K."/>
            <person name="Solomon K.V."/>
            <person name="De Groot R."/>
            <person name="Kuo A."/>
            <person name="Mondo S.J."/>
            <person name="Salamov A.A."/>
            <person name="Labutti K."/>
            <person name="Zhao Z."/>
            <person name="Chiniquy J."/>
            <person name="Barry K."/>
            <person name="Brewer H.M."/>
            <person name="Purvine S.O."/>
            <person name="Wright A.T."/>
            <person name="Boxma B."/>
            <person name="Van Alen T."/>
            <person name="Hackstein J.H."/>
            <person name="Baker S.E."/>
            <person name="Grigoriev I.V."/>
            <person name="O'Malley M.A."/>
        </authorList>
    </citation>
    <scope>NUCLEOTIDE SEQUENCE [LARGE SCALE GENOMIC DNA]</scope>
    <source>
        <strain evidence="4">finn</strain>
    </source>
</reference>
<evidence type="ECO:0000256" key="1">
    <source>
        <dbReference type="SAM" id="MobiDB-lite"/>
    </source>
</evidence>
<dbReference type="InterPro" id="IPR006186">
    <property type="entry name" value="Ser/Thr-sp_prot-phosphatase"/>
</dbReference>
<keyword evidence="4" id="KW-1185">Reference proteome</keyword>
<dbReference type="PANTHER" id="PTHR46546:SF4">
    <property type="entry name" value="SHEWANELLA-LIKE PROTEIN PHOSPHATASE 1"/>
    <property type="match status" value="1"/>
</dbReference>
<sequence>MNNKETKTVQPIKRIESLTLTEVLSADPTITTSVFQETPTTIVAPGEQQSEDKSDSNISTKEIPKQNKTKEIPKEISKEKKSESTYKRIVAVGDIHGDYKKLMKVLSTAKLVDQKGNWIAKDTILVQTGDLIDRGSDTILIFDLMMKIKKQAEKYNSIVYMLLGNHEVMNLQEDFRYVTRGDVMSFGGMANRKKEFSMEGKYGNLLRNEMNATMIVDDTLFVHAGLISSFAKYGVDQMNNNVHYTLQNYPPHQLFYAPLFSNNGPFWTRFMALGPETPMCEELKIVMDIMKIKRMVVGHTVQENGKINTRCDGKFLMIDVGMSSFYGGGFAYLEIMNDGNEIWAVYSDTERERID</sequence>
<evidence type="ECO:0000313" key="4">
    <source>
        <dbReference type="Proteomes" id="UP000193719"/>
    </source>
</evidence>
<gene>
    <name evidence="3" type="ORF">BCR36DRAFT_277605</name>
</gene>
<comment type="caution">
    <text evidence="3">The sequence shown here is derived from an EMBL/GenBank/DDBJ whole genome shotgun (WGS) entry which is preliminary data.</text>
</comment>
<dbReference type="AlphaFoldDB" id="A0A1Y1VJ99"/>
<organism evidence="3 4">
    <name type="scientific">Piromyces finnis</name>
    <dbReference type="NCBI Taxonomy" id="1754191"/>
    <lineage>
        <taxon>Eukaryota</taxon>
        <taxon>Fungi</taxon>
        <taxon>Fungi incertae sedis</taxon>
        <taxon>Chytridiomycota</taxon>
        <taxon>Chytridiomycota incertae sedis</taxon>
        <taxon>Neocallimastigomycetes</taxon>
        <taxon>Neocallimastigales</taxon>
        <taxon>Neocallimastigaceae</taxon>
        <taxon>Piromyces</taxon>
    </lineage>
</organism>